<dbReference type="PATRIC" id="fig|1618399.3.peg.464"/>
<dbReference type="InterPro" id="IPR006195">
    <property type="entry name" value="aa-tRNA-synth_II"/>
</dbReference>
<dbReference type="InterPro" id="IPR002316">
    <property type="entry name" value="Pro-tRNA-ligase_IIa"/>
</dbReference>
<evidence type="ECO:0000256" key="5">
    <source>
        <dbReference type="ARBA" id="ARBA00022840"/>
    </source>
</evidence>
<dbReference type="PRINTS" id="PR01046">
    <property type="entry name" value="TRNASYNTHPRO"/>
</dbReference>
<dbReference type="Gene3D" id="3.30.930.10">
    <property type="entry name" value="Bira Bifunctional Protein, Domain 2"/>
    <property type="match status" value="1"/>
</dbReference>
<dbReference type="GO" id="GO:0004827">
    <property type="term" value="F:proline-tRNA ligase activity"/>
    <property type="evidence" value="ECO:0007669"/>
    <property type="project" value="UniProtKB-EC"/>
</dbReference>
<evidence type="ECO:0000256" key="8">
    <source>
        <dbReference type="ARBA" id="ARBA00029731"/>
    </source>
</evidence>
<evidence type="ECO:0000256" key="3">
    <source>
        <dbReference type="ARBA" id="ARBA00022598"/>
    </source>
</evidence>
<keyword evidence="7 11" id="KW-0030">Aminoacyl-tRNA synthetase</keyword>
<evidence type="ECO:0000256" key="2">
    <source>
        <dbReference type="ARBA" id="ARBA00019110"/>
    </source>
</evidence>
<dbReference type="PANTHER" id="PTHR42753">
    <property type="entry name" value="MITOCHONDRIAL RIBOSOME PROTEIN L39/PROLYL-TRNA LIGASE FAMILY MEMBER"/>
    <property type="match status" value="1"/>
</dbReference>
<keyword evidence="5" id="KW-0067">ATP-binding</keyword>
<dbReference type="CDD" id="cd00861">
    <property type="entry name" value="ProRS_anticodon_short"/>
    <property type="match status" value="1"/>
</dbReference>
<dbReference type="EC" id="6.1.1.15" evidence="1"/>
<keyword evidence="3" id="KW-0436">Ligase</keyword>
<gene>
    <name evidence="11" type="ORF">UX41_C0026G0007</name>
</gene>
<evidence type="ECO:0000256" key="1">
    <source>
        <dbReference type="ARBA" id="ARBA00012831"/>
    </source>
</evidence>
<dbReference type="PANTHER" id="PTHR42753:SF2">
    <property type="entry name" value="PROLINE--TRNA LIGASE"/>
    <property type="match status" value="1"/>
</dbReference>
<sequence length="409" mass="46235">MTKMGVKPEKQSPKDAEAVNHKLLAQAGFIKQEMAGVFTYLPLGLKVLTKIENIVRKHMDKVGTEILMPTLTPKELWEKTGRLETVDILMKTIPANEVSRLKNDSEYIVSPTHEEIMTPLSAKYNLSYKDFPVSFYQIQTKFRNEPRAKNGLLRCREFRMKDLYSFHTSSEDFGNFYERMKEIYMNVFAELGLGNDTVIALASGGDFTKDYTHEFQTRLESGEDEIFLNKETGVAYNKEVAPEDVQDENKYERFNASEVGNIFPLGTKFSTAFEYDFVDADGSRKPVIMGSYGIGTSRLMGVLVEKFHDDKGIIWPENLAPFKVHLIDLRQPEKASEIYDSLVSSGVEVLLDDRETTPGEKFADADLIGCPFRVVVSEKSLAAGGVEVKRRNEKESRIVAIEELQSALG</sequence>
<evidence type="ECO:0000313" key="11">
    <source>
        <dbReference type="EMBL" id="KKU28832.1"/>
    </source>
</evidence>
<dbReference type="GO" id="GO:0005524">
    <property type="term" value="F:ATP binding"/>
    <property type="evidence" value="ECO:0007669"/>
    <property type="project" value="UniProtKB-KW"/>
</dbReference>
<keyword evidence="4" id="KW-0547">Nucleotide-binding</keyword>
<proteinExistence type="predicted"/>
<dbReference type="SUPFAM" id="SSF52954">
    <property type="entry name" value="Class II aaRS ABD-related"/>
    <property type="match status" value="1"/>
</dbReference>
<dbReference type="InterPro" id="IPR045864">
    <property type="entry name" value="aa-tRNA-synth_II/BPL/LPL"/>
</dbReference>
<dbReference type="Gene3D" id="3.40.50.800">
    <property type="entry name" value="Anticodon-binding domain"/>
    <property type="match status" value="1"/>
</dbReference>
<dbReference type="InterPro" id="IPR044140">
    <property type="entry name" value="ProRS_anticodon_short"/>
</dbReference>
<dbReference type="GO" id="GO:0006433">
    <property type="term" value="P:prolyl-tRNA aminoacylation"/>
    <property type="evidence" value="ECO:0007669"/>
    <property type="project" value="InterPro"/>
</dbReference>
<accession>A0A0G1P883</accession>
<dbReference type="Pfam" id="PF00587">
    <property type="entry name" value="tRNA-synt_2b"/>
    <property type="match status" value="1"/>
</dbReference>
<dbReference type="AlphaFoldDB" id="A0A0G1P883"/>
<dbReference type="SUPFAM" id="SSF55681">
    <property type="entry name" value="Class II aaRS and biotin synthetases"/>
    <property type="match status" value="1"/>
</dbReference>
<evidence type="ECO:0000256" key="4">
    <source>
        <dbReference type="ARBA" id="ARBA00022741"/>
    </source>
</evidence>
<dbReference type="InterPro" id="IPR050062">
    <property type="entry name" value="Pro-tRNA_synthetase"/>
</dbReference>
<dbReference type="InterPro" id="IPR002314">
    <property type="entry name" value="aa-tRNA-synt_IIb"/>
</dbReference>
<evidence type="ECO:0000259" key="10">
    <source>
        <dbReference type="PROSITE" id="PS50862"/>
    </source>
</evidence>
<dbReference type="PROSITE" id="PS50862">
    <property type="entry name" value="AA_TRNA_LIGASE_II"/>
    <property type="match status" value="1"/>
</dbReference>
<keyword evidence="6" id="KW-0648">Protein biosynthesis</keyword>
<dbReference type="Proteomes" id="UP000034510">
    <property type="component" value="Unassembled WGS sequence"/>
</dbReference>
<comment type="catalytic activity">
    <reaction evidence="9">
        <text>tRNA(Pro) + L-proline + ATP = L-prolyl-tRNA(Pro) + AMP + diphosphate</text>
        <dbReference type="Rhea" id="RHEA:14305"/>
        <dbReference type="Rhea" id="RHEA-COMP:9700"/>
        <dbReference type="Rhea" id="RHEA-COMP:9702"/>
        <dbReference type="ChEBI" id="CHEBI:30616"/>
        <dbReference type="ChEBI" id="CHEBI:33019"/>
        <dbReference type="ChEBI" id="CHEBI:60039"/>
        <dbReference type="ChEBI" id="CHEBI:78442"/>
        <dbReference type="ChEBI" id="CHEBI:78532"/>
        <dbReference type="ChEBI" id="CHEBI:456215"/>
        <dbReference type="EC" id="6.1.1.15"/>
    </reaction>
</comment>
<organism evidence="11 12">
    <name type="scientific">Candidatus Collierbacteria bacterium GW2011_GWE1_46_18</name>
    <dbReference type="NCBI Taxonomy" id="1618399"/>
    <lineage>
        <taxon>Bacteria</taxon>
        <taxon>Candidatus Collieribacteriota</taxon>
    </lineage>
</organism>
<name>A0A0G1P883_9BACT</name>
<evidence type="ECO:0000313" key="12">
    <source>
        <dbReference type="Proteomes" id="UP000034510"/>
    </source>
</evidence>
<evidence type="ECO:0000256" key="6">
    <source>
        <dbReference type="ARBA" id="ARBA00022917"/>
    </source>
</evidence>
<comment type="caution">
    <text evidence="11">The sequence shown here is derived from an EMBL/GenBank/DDBJ whole genome shotgun (WGS) entry which is preliminary data.</text>
</comment>
<dbReference type="GO" id="GO:0005829">
    <property type="term" value="C:cytosol"/>
    <property type="evidence" value="ECO:0007669"/>
    <property type="project" value="TreeGrafter"/>
</dbReference>
<protein>
    <recommendedName>
        <fullName evidence="2">Proline--tRNA ligase</fullName>
        <ecNumber evidence="1">6.1.1.15</ecNumber>
    </recommendedName>
    <alternativeName>
        <fullName evidence="8">Prolyl-tRNA synthetase</fullName>
    </alternativeName>
</protein>
<dbReference type="EMBL" id="LCMC01000026">
    <property type="protein sequence ID" value="KKU28832.1"/>
    <property type="molecule type" value="Genomic_DNA"/>
</dbReference>
<dbReference type="Pfam" id="PF03129">
    <property type="entry name" value="HGTP_anticodon"/>
    <property type="match status" value="1"/>
</dbReference>
<reference evidence="11 12" key="1">
    <citation type="journal article" date="2015" name="Nature">
        <title>rRNA introns, odd ribosomes, and small enigmatic genomes across a large radiation of phyla.</title>
        <authorList>
            <person name="Brown C.T."/>
            <person name="Hug L.A."/>
            <person name="Thomas B.C."/>
            <person name="Sharon I."/>
            <person name="Castelle C.J."/>
            <person name="Singh A."/>
            <person name="Wilkins M.J."/>
            <person name="Williams K.H."/>
            <person name="Banfield J.F."/>
        </authorList>
    </citation>
    <scope>NUCLEOTIDE SEQUENCE [LARGE SCALE GENOMIC DNA]</scope>
</reference>
<dbReference type="InterPro" id="IPR004154">
    <property type="entry name" value="Anticodon-bd"/>
</dbReference>
<evidence type="ECO:0000256" key="7">
    <source>
        <dbReference type="ARBA" id="ARBA00023146"/>
    </source>
</evidence>
<dbReference type="InterPro" id="IPR036621">
    <property type="entry name" value="Anticodon-bd_dom_sf"/>
</dbReference>
<feature type="domain" description="Aminoacyl-transfer RNA synthetases class-II family profile" evidence="10">
    <location>
        <begin position="65"/>
        <end position="316"/>
    </location>
</feature>
<evidence type="ECO:0000256" key="9">
    <source>
        <dbReference type="ARBA" id="ARBA00047671"/>
    </source>
</evidence>